<dbReference type="KEGG" id="kvl:KVU_0137"/>
<proteinExistence type="predicted"/>
<accession>F9Y8G7</accession>
<dbReference type="EMBL" id="CP002018">
    <property type="protein sequence ID" value="AEM39976.1"/>
    <property type="molecule type" value="Genomic_DNA"/>
</dbReference>
<gene>
    <name evidence="2" type="ordered locus">KVU_0137</name>
</gene>
<reference evidence="2 3" key="1">
    <citation type="journal article" date="2011" name="J. Bacteriol.">
        <title>Complete genome sequence of the industrial strain Ketogulonicigenium vulgare WSH-001.</title>
        <authorList>
            <person name="Liu L."/>
            <person name="Li Y."/>
            <person name="Zhang J."/>
            <person name="Zhou Z."/>
            <person name="Liu J."/>
            <person name="Li X."/>
            <person name="Zhou J."/>
            <person name="Du G."/>
            <person name="Wang L."/>
            <person name="Chen J."/>
        </authorList>
    </citation>
    <scope>NUCLEOTIDE SEQUENCE [LARGE SCALE GENOMIC DNA]</scope>
    <source>
        <strain evidence="2 3">WSH-001</strain>
    </source>
</reference>
<dbReference type="HOGENOM" id="CLU_126609_0_0_5"/>
<evidence type="ECO:0000313" key="3">
    <source>
        <dbReference type="Proteomes" id="UP000000692"/>
    </source>
</evidence>
<dbReference type="OrthoDB" id="7851333at2"/>
<protein>
    <recommendedName>
        <fullName evidence="4">PH domain-containing protein</fullName>
    </recommendedName>
</protein>
<keyword evidence="1" id="KW-0472">Membrane</keyword>
<evidence type="ECO:0000313" key="2">
    <source>
        <dbReference type="EMBL" id="AEM39976.1"/>
    </source>
</evidence>
<evidence type="ECO:0000256" key="1">
    <source>
        <dbReference type="SAM" id="Phobius"/>
    </source>
</evidence>
<feature type="transmembrane region" description="Helical" evidence="1">
    <location>
        <begin position="12"/>
        <end position="28"/>
    </location>
</feature>
<keyword evidence="1" id="KW-1133">Transmembrane helix</keyword>
<evidence type="ECO:0008006" key="4">
    <source>
        <dbReference type="Google" id="ProtNLM"/>
    </source>
</evidence>
<dbReference type="AlphaFoldDB" id="F9Y8G7"/>
<organism evidence="2 3">
    <name type="scientific">Ketogulonicigenium vulgare (strain WSH-001)</name>
    <dbReference type="NCBI Taxonomy" id="759362"/>
    <lineage>
        <taxon>Bacteria</taxon>
        <taxon>Pseudomonadati</taxon>
        <taxon>Pseudomonadota</taxon>
        <taxon>Alphaproteobacteria</taxon>
        <taxon>Rhodobacterales</taxon>
        <taxon>Roseobacteraceae</taxon>
        <taxon>Ketogulonicigenium</taxon>
    </lineage>
</organism>
<name>F9Y8G7_KETVW</name>
<keyword evidence="1" id="KW-0812">Transmembrane</keyword>
<sequence>MARPRFEPKRWAEVFAGLIVIAAAGWWLNNSFGLSRIAGWLGLGLGAALIWVGIQRLRFGSHSGGLGVVQLDERRLTYFGPLTGGTIDLDDLVRLEYDGTARPPHWVMTARGAQMLAVPIDAEGADLLFDAFTALPGISSTRLAQASAARNRDRTTLWHI</sequence>
<dbReference type="eggNOG" id="ENOG5032SC7">
    <property type="taxonomic scope" value="Bacteria"/>
</dbReference>
<dbReference type="RefSeq" id="WP_013383392.1">
    <property type="nucleotide sequence ID" value="NC_017384.1"/>
</dbReference>
<feature type="transmembrane region" description="Helical" evidence="1">
    <location>
        <begin position="34"/>
        <end position="54"/>
    </location>
</feature>
<dbReference type="Proteomes" id="UP000000692">
    <property type="component" value="Chromosome"/>
</dbReference>
<keyword evidence="3" id="KW-1185">Reference proteome</keyword>